<dbReference type="AlphaFoldDB" id="W9QDX3"/>
<feature type="compositionally biased region" description="Polar residues" evidence="1">
    <location>
        <begin position="508"/>
        <end position="522"/>
    </location>
</feature>
<feature type="compositionally biased region" description="Polar residues" evidence="1">
    <location>
        <begin position="351"/>
        <end position="368"/>
    </location>
</feature>
<protein>
    <submittedName>
        <fullName evidence="2">Uncharacterized protein</fullName>
    </submittedName>
</protein>
<keyword evidence="3" id="KW-1185">Reference proteome</keyword>
<dbReference type="Proteomes" id="UP000030645">
    <property type="component" value="Unassembled WGS sequence"/>
</dbReference>
<reference evidence="3" key="1">
    <citation type="submission" date="2013-01" db="EMBL/GenBank/DDBJ databases">
        <title>Draft Genome Sequence of a Mulberry Tree, Morus notabilis C.K. Schneid.</title>
        <authorList>
            <person name="He N."/>
            <person name="Zhao S."/>
        </authorList>
    </citation>
    <scope>NUCLEOTIDE SEQUENCE</scope>
</reference>
<dbReference type="EMBL" id="KE343449">
    <property type="protein sequence ID" value="EXB29766.1"/>
    <property type="molecule type" value="Genomic_DNA"/>
</dbReference>
<gene>
    <name evidence="2" type="ORF">L484_008929</name>
</gene>
<dbReference type="PANTHER" id="PTHR34778:SF2">
    <property type="entry name" value="OS02G0580700 PROTEIN"/>
    <property type="match status" value="1"/>
</dbReference>
<sequence length="632" mass="70066">MEDSEKLTALKRAYADVILNTAKEAAARILSSERKALRFQRELFSTKEDALQMLLRLKQMMDSKVNEAETASLSQQRKIEELEAQLQEAEDIVRDLRAELSEVQAQLEKARNNQIQALDKKNFERDVTTQENGPSARNDQTQALHEQNFREATTLENGVHSPGSTFSDPSSKLEPSANSGRNSILKGKLEGSKCYGPSASQKNQCHSDNPGFASLVMSRKEPELYRNGCTQRIRAFERNSLDGGLSISELVDDAKNGTFIGRRDESERAHVNSTSKAANAEPQENHDKLEVSQSDYSHVLDIAFKSFRRKRKRGARYKRNKAPSAMYRPCHQVIGILQEVPGLSCSSTTPLTIDNQNQSENCSKQTTDGVLKDPHSPSSPKLPLDRIEMGTQSGSASATGSRVDLIKPCSLKKATNDDKASLNKSDLTGQESLVAELGVPARKTDVKEANESECRLEAKVSDIDDGTAVQPASNNRFLKYTFCRKRKKEPLSSSEDTSILKRKMGEKQNGSLEPQNSSMLTESSRDSRRLAQVARQVELRESTNGVCHRSFNLPPISHPAIASELGHIQYLWLEVGFSKCIRKKLAIIQLNTITCAAKAETVNRVISIVKKQLALPDDSKVSGESKIFGTWG</sequence>
<dbReference type="STRING" id="981085.W9QDX3"/>
<evidence type="ECO:0000313" key="2">
    <source>
        <dbReference type="EMBL" id="EXB29766.1"/>
    </source>
</evidence>
<feature type="region of interest" description="Disordered" evidence="1">
    <location>
        <begin position="261"/>
        <end position="292"/>
    </location>
</feature>
<feature type="region of interest" description="Disordered" evidence="1">
    <location>
        <begin position="493"/>
        <end position="527"/>
    </location>
</feature>
<feature type="compositionally biased region" description="Basic and acidic residues" evidence="1">
    <location>
        <begin position="261"/>
        <end position="270"/>
    </location>
</feature>
<feature type="compositionally biased region" description="Polar residues" evidence="1">
    <location>
        <begin position="129"/>
        <end position="141"/>
    </location>
</feature>
<feature type="compositionally biased region" description="Polar residues" evidence="1">
    <location>
        <begin position="154"/>
        <end position="170"/>
    </location>
</feature>
<feature type="region of interest" description="Disordered" evidence="1">
    <location>
        <begin position="351"/>
        <end position="401"/>
    </location>
</feature>
<proteinExistence type="predicted"/>
<accession>W9QDX3</accession>
<evidence type="ECO:0000313" key="3">
    <source>
        <dbReference type="Proteomes" id="UP000030645"/>
    </source>
</evidence>
<feature type="compositionally biased region" description="Low complexity" evidence="1">
    <location>
        <begin position="390"/>
        <end position="401"/>
    </location>
</feature>
<feature type="region of interest" description="Disordered" evidence="1">
    <location>
        <begin position="154"/>
        <end position="184"/>
    </location>
</feature>
<dbReference type="PANTHER" id="PTHR34778">
    <property type="entry name" value="OS02G0580700 PROTEIN"/>
    <property type="match status" value="1"/>
</dbReference>
<dbReference type="eggNOG" id="ENOG502QRQ3">
    <property type="taxonomic scope" value="Eukaryota"/>
</dbReference>
<organism evidence="2 3">
    <name type="scientific">Morus notabilis</name>
    <dbReference type="NCBI Taxonomy" id="981085"/>
    <lineage>
        <taxon>Eukaryota</taxon>
        <taxon>Viridiplantae</taxon>
        <taxon>Streptophyta</taxon>
        <taxon>Embryophyta</taxon>
        <taxon>Tracheophyta</taxon>
        <taxon>Spermatophyta</taxon>
        <taxon>Magnoliopsida</taxon>
        <taxon>eudicotyledons</taxon>
        <taxon>Gunneridae</taxon>
        <taxon>Pentapetalae</taxon>
        <taxon>rosids</taxon>
        <taxon>fabids</taxon>
        <taxon>Rosales</taxon>
        <taxon>Moraceae</taxon>
        <taxon>Moreae</taxon>
        <taxon>Morus</taxon>
    </lineage>
</organism>
<evidence type="ECO:0000256" key="1">
    <source>
        <dbReference type="SAM" id="MobiDB-lite"/>
    </source>
</evidence>
<name>W9QDX3_9ROSA</name>
<feature type="region of interest" description="Disordered" evidence="1">
    <location>
        <begin position="118"/>
        <end position="141"/>
    </location>
</feature>
<feature type="compositionally biased region" description="Basic and acidic residues" evidence="1">
    <location>
        <begin position="118"/>
        <end position="128"/>
    </location>
</feature>